<gene>
    <name evidence="3" type="ORF">FAZ21_11450</name>
</gene>
<sequence>MFACRRWFLLLLIALLPIQGMAAFAMPWRSAEPPTQQTEMSAHCDDGTATRGHPSEQGSGGKHQSSHGACFDCGHCAACFPPLATLPPPHPPMPGMPPLPQAQRLTSADPGSPFRPPISV</sequence>
<name>A0A4U0QBK6_9NEIS</name>
<dbReference type="InterPro" id="IPR021333">
    <property type="entry name" value="DUF2946"/>
</dbReference>
<proteinExistence type="predicted"/>
<comment type="caution">
    <text evidence="3">The sequence shown here is derived from an EMBL/GenBank/DDBJ whole genome shotgun (WGS) entry which is preliminary data.</text>
</comment>
<evidence type="ECO:0000256" key="1">
    <source>
        <dbReference type="SAM" id="MobiDB-lite"/>
    </source>
</evidence>
<organism evidence="3 4">
    <name type="scientific">Chitiniphilus eburneus</name>
    <dbReference type="NCBI Taxonomy" id="2571148"/>
    <lineage>
        <taxon>Bacteria</taxon>
        <taxon>Pseudomonadati</taxon>
        <taxon>Pseudomonadota</taxon>
        <taxon>Betaproteobacteria</taxon>
        <taxon>Neisseriales</taxon>
        <taxon>Chitinibacteraceae</taxon>
        <taxon>Chitiniphilus</taxon>
    </lineage>
</organism>
<evidence type="ECO:0000256" key="2">
    <source>
        <dbReference type="SAM" id="SignalP"/>
    </source>
</evidence>
<feature type="compositionally biased region" description="Pro residues" evidence="1">
    <location>
        <begin position="87"/>
        <end position="100"/>
    </location>
</feature>
<feature type="chain" id="PRO_5020975063" evidence="2">
    <location>
        <begin position="23"/>
        <end position="120"/>
    </location>
</feature>
<dbReference type="RefSeq" id="WP_136773582.1">
    <property type="nucleotide sequence ID" value="NZ_SUMF01000011.1"/>
</dbReference>
<keyword evidence="2" id="KW-0732">Signal</keyword>
<dbReference type="AlphaFoldDB" id="A0A4U0QBK6"/>
<dbReference type="Proteomes" id="UP000310016">
    <property type="component" value="Unassembled WGS sequence"/>
</dbReference>
<keyword evidence="4" id="KW-1185">Reference proteome</keyword>
<evidence type="ECO:0000313" key="3">
    <source>
        <dbReference type="EMBL" id="TJZ73224.1"/>
    </source>
</evidence>
<dbReference type="OrthoDB" id="9873610at2"/>
<reference evidence="3 4" key="1">
    <citation type="submission" date="2019-04" db="EMBL/GenBank/DDBJ databases">
        <title>Chitiniphilus eburnea sp. nov., a novel chitinolytic bacterium isolated from aquaculture sludge.</title>
        <authorList>
            <person name="Sheng M."/>
        </authorList>
    </citation>
    <scope>NUCLEOTIDE SEQUENCE [LARGE SCALE GENOMIC DNA]</scope>
    <source>
        <strain evidence="3 4">HX-2-15</strain>
    </source>
</reference>
<evidence type="ECO:0000313" key="4">
    <source>
        <dbReference type="Proteomes" id="UP000310016"/>
    </source>
</evidence>
<protein>
    <submittedName>
        <fullName evidence="3">DUF2946 domain-containing protein</fullName>
    </submittedName>
</protein>
<feature type="signal peptide" evidence="2">
    <location>
        <begin position="1"/>
        <end position="22"/>
    </location>
</feature>
<accession>A0A4U0QBK6</accession>
<feature type="region of interest" description="Disordered" evidence="1">
    <location>
        <begin position="32"/>
        <end position="67"/>
    </location>
</feature>
<dbReference type="EMBL" id="SUMF01000011">
    <property type="protein sequence ID" value="TJZ73224.1"/>
    <property type="molecule type" value="Genomic_DNA"/>
</dbReference>
<dbReference type="Pfam" id="PF11162">
    <property type="entry name" value="DUF2946"/>
    <property type="match status" value="1"/>
</dbReference>
<feature type="region of interest" description="Disordered" evidence="1">
    <location>
        <begin position="87"/>
        <end position="120"/>
    </location>
</feature>